<dbReference type="Pfam" id="PF00072">
    <property type="entry name" value="Response_reg"/>
    <property type="match status" value="1"/>
</dbReference>
<dbReference type="PANTHER" id="PTHR43156:SF2">
    <property type="entry name" value="STAGE II SPORULATION PROTEIN E"/>
    <property type="match status" value="1"/>
</dbReference>
<evidence type="ECO:0000313" key="4">
    <source>
        <dbReference type="EMBL" id="MFC4186839.1"/>
    </source>
</evidence>
<dbReference type="InterPro" id="IPR011006">
    <property type="entry name" value="CheY-like_superfamily"/>
</dbReference>
<proteinExistence type="predicted"/>
<protein>
    <submittedName>
        <fullName evidence="4">SpoIIE family protein phosphatase</fullName>
    </submittedName>
</protein>
<reference evidence="5" key="1">
    <citation type="journal article" date="2019" name="Int. J. Syst. Evol. Microbiol.">
        <title>The Global Catalogue of Microorganisms (GCM) 10K type strain sequencing project: providing services to taxonomists for standard genome sequencing and annotation.</title>
        <authorList>
            <consortium name="The Broad Institute Genomics Platform"/>
            <consortium name="The Broad Institute Genome Sequencing Center for Infectious Disease"/>
            <person name="Wu L."/>
            <person name="Ma J."/>
        </authorList>
    </citation>
    <scope>NUCLEOTIDE SEQUENCE [LARGE SCALE GENOMIC DNA]</scope>
    <source>
        <strain evidence="5">CCM 3243</strain>
    </source>
</reference>
<keyword evidence="1" id="KW-0378">Hydrolase</keyword>
<keyword evidence="5" id="KW-1185">Reference proteome</keyword>
<dbReference type="Gene3D" id="3.60.40.10">
    <property type="entry name" value="PPM-type phosphatase domain"/>
    <property type="match status" value="1"/>
</dbReference>
<dbReference type="Pfam" id="PF07228">
    <property type="entry name" value="SpoIIE"/>
    <property type="match status" value="1"/>
</dbReference>
<dbReference type="Gene3D" id="3.40.50.2300">
    <property type="match status" value="1"/>
</dbReference>
<evidence type="ECO:0000256" key="1">
    <source>
        <dbReference type="ARBA" id="ARBA00022801"/>
    </source>
</evidence>
<dbReference type="SMART" id="SM00331">
    <property type="entry name" value="PP2C_SIG"/>
    <property type="match status" value="1"/>
</dbReference>
<dbReference type="InterPro" id="IPR052016">
    <property type="entry name" value="Bact_Sigma-Reg"/>
</dbReference>
<dbReference type="SUPFAM" id="SSF81606">
    <property type="entry name" value="PP2C-like"/>
    <property type="match status" value="1"/>
</dbReference>
<accession>A0ABV8N465</accession>
<dbReference type="PANTHER" id="PTHR43156">
    <property type="entry name" value="STAGE II SPORULATION PROTEIN E-RELATED"/>
    <property type="match status" value="1"/>
</dbReference>
<dbReference type="EMBL" id="JBHSCF010000016">
    <property type="protein sequence ID" value="MFC4186839.1"/>
    <property type="molecule type" value="Genomic_DNA"/>
</dbReference>
<dbReference type="InterPro" id="IPR001789">
    <property type="entry name" value="Sig_transdc_resp-reg_receiver"/>
</dbReference>
<dbReference type="PROSITE" id="PS50110">
    <property type="entry name" value="RESPONSE_REGULATORY"/>
    <property type="match status" value="1"/>
</dbReference>
<dbReference type="InterPro" id="IPR036457">
    <property type="entry name" value="PPM-type-like_dom_sf"/>
</dbReference>
<name>A0ABV8N465_9ACTN</name>
<comment type="caution">
    <text evidence="4">The sequence shown here is derived from an EMBL/GenBank/DDBJ whole genome shotgun (WGS) entry which is preliminary data.</text>
</comment>
<organism evidence="4 5">
    <name type="scientific">Streptomyces flavovirens</name>
    <dbReference type="NCBI Taxonomy" id="52258"/>
    <lineage>
        <taxon>Bacteria</taxon>
        <taxon>Bacillati</taxon>
        <taxon>Actinomycetota</taxon>
        <taxon>Actinomycetes</taxon>
        <taxon>Kitasatosporales</taxon>
        <taxon>Streptomycetaceae</taxon>
        <taxon>Streptomyces</taxon>
    </lineage>
</organism>
<feature type="domain" description="Response regulatory" evidence="3">
    <location>
        <begin position="13"/>
        <end position="134"/>
    </location>
</feature>
<dbReference type="SUPFAM" id="SSF52172">
    <property type="entry name" value="CheY-like"/>
    <property type="match status" value="1"/>
</dbReference>
<evidence type="ECO:0000256" key="2">
    <source>
        <dbReference type="PROSITE-ProRule" id="PRU00169"/>
    </source>
</evidence>
<dbReference type="RefSeq" id="WP_200693768.1">
    <property type="nucleotide sequence ID" value="NZ_JBHSCF010000016.1"/>
</dbReference>
<evidence type="ECO:0000313" key="5">
    <source>
        <dbReference type="Proteomes" id="UP001595871"/>
    </source>
</evidence>
<dbReference type="Proteomes" id="UP001595871">
    <property type="component" value="Unassembled WGS sequence"/>
</dbReference>
<keyword evidence="2" id="KW-0597">Phosphoprotein</keyword>
<dbReference type="SMART" id="SM00448">
    <property type="entry name" value="REC"/>
    <property type="match status" value="1"/>
</dbReference>
<sequence length="570" mass="60217">MSTHLHQDSAAAKVLVLDDNDTNRYIVSSWLRRAGHTVVEAADGTEGLSLLASAPDGELPELAVVDVKLPDMSGFEVCEQIKADPRTASLPVIHVSATAIELADRTQGLHRGADAYLTEPIAPDELLATVTAALRYARARRRAERLATRVSALNSSTLAVYAAGDGETFIAAAAAGAATLMESAAVAVGLSPDNRTLHLAAVQEGEGAGSERTEGTEPSVTGVREDSRLLDLLTERALGERTGTETVILSGADWRDLTRREGGGRADVFPGRVALTLARTKRGRPAVAFAVSATALAGTDDRELLSQLAQACALALEALRTRSEEHALVLTLQRTFLPDRLPAVPGVDMAVRYEPAADHAEIGGDFYEAIQTPAGLLLAIGDVAGHSLKAAMIMGEVRHALRAYAIEGHDPQSLLKNLDALLVRVRPSMTVTVCLVLVEPGGRRIQVANAGHIPPLLRHPDGSTRYLTEHGPLLGLNLPHPPVVSHDVPEGSTLLLLTDGLVEVPGEDLDESMEMLSGTLSRSRAELDELCDQLLATFGKGKTDDIALLAARFHRAHEGGAPPGTPPSCA</sequence>
<evidence type="ECO:0000259" key="3">
    <source>
        <dbReference type="PROSITE" id="PS50110"/>
    </source>
</evidence>
<gene>
    <name evidence="4" type="ORF">ACFO3R_10680</name>
</gene>
<feature type="modified residue" description="4-aspartylphosphate" evidence="2">
    <location>
        <position position="66"/>
    </location>
</feature>
<dbReference type="InterPro" id="IPR001932">
    <property type="entry name" value="PPM-type_phosphatase-like_dom"/>
</dbReference>